<evidence type="ECO:0000256" key="3">
    <source>
        <dbReference type="ARBA" id="ARBA00022553"/>
    </source>
</evidence>
<dbReference type="PRINTS" id="PR00344">
    <property type="entry name" value="BCTRLSENSOR"/>
</dbReference>
<dbReference type="InterPro" id="IPR036097">
    <property type="entry name" value="HisK_dim/P_sf"/>
</dbReference>
<dbReference type="EMBL" id="JBBUTI010000004">
    <property type="protein sequence ID" value="MEK8046112.1"/>
    <property type="molecule type" value="Genomic_DNA"/>
</dbReference>
<evidence type="ECO:0000256" key="5">
    <source>
        <dbReference type="ARBA" id="ARBA00022777"/>
    </source>
</evidence>
<feature type="transmembrane region" description="Helical" evidence="8">
    <location>
        <begin position="183"/>
        <end position="204"/>
    </location>
</feature>
<protein>
    <recommendedName>
        <fullName evidence="2">histidine kinase</fullName>
        <ecNumber evidence="2">2.7.13.3</ecNumber>
    </recommendedName>
</protein>
<feature type="transmembrane region" description="Helical" evidence="8">
    <location>
        <begin position="56"/>
        <end position="75"/>
    </location>
</feature>
<dbReference type="Pfam" id="PF02518">
    <property type="entry name" value="HATPase_c"/>
    <property type="match status" value="1"/>
</dbReference>
<keyword evidence="5 10" id="KW-0418">Kinase</keyword>
<feature type="domain" description="Histidine kinase" evidence="9">
    <location>
        <begin position="705"/>
        <end position="925"/>
    </location>
</feature>
<evidence type="ECO:0000256" key="1">
    <source>
        <dbReference type="ARBA" id="ARBA00000085"/>
    </source>
</evidence>
<dbReference type="InterPro" id="IPR050736">
    <property type="entry name" value="Sensor_HK_Regulatory"/>
</dbReference>
<evidence type="ECO:0000256" key="2">
    <source>
        <dbReference type="ARBA" id="ARBA00012438"/>
    </source>
</evidence>
<dbReference type="CDD" id="cd00075">
    <property type="entry name" value="HATPase"/>
    <property type="match status" value="1"/>
</dbReference>
<dbReference type="Gene3D" id="3.30.450.20">
    <property type="entry name" value="PAS domain"/>
    <property type="match status" value="1"/>
</dbReference>
<keyword evidence="3" id="KW-0597">Phosphoprotein</keyword>
<proteinExistence type="predicted"/>
<feature type="transmembrane region" description="Helical" evidence="8">
    <location>
        <begin position="139"/>
        <end position="162"/>
    </location>
</feature>
<dbReference type="PANTHER" id="PTHR43711">
    <property type="entry name" value="TWO-COMPONENT HISTIDINE KINASE"/>
    <property type="match status" value="1"/>
</dbReference>
<evidence type="ECO:0000256" key="6">
    <source>
        <dbReference type="ARBA" id="ARBA00023012"/>
    </source>
</evidence>
<name>A0ABU9C686_9BURK</name>
<dbReference type="InterPro" id="IPR003661">
    <property type="entry name" value="HisK_dim/P_dom"/>
</dbReference>
<feature type="transmembrane region" description="Helical" evidence="8">
    <location>
        <begin position="107"/>
        <end position="127"/>
    </location>
</feature>
<sequence>MGPPQSRRRWRRPDPDADEQTMIEEFGPFRMELPDEAAPDGDSQEAPPSWRERLRAGLALAAVAALCALAVWLSAALQAGAWGAVLHMTPTLGLAVACVITWGRPAWLAVFVGVLLGEATLAFWAAAAVGPETPAPAWAWLWALAWPLGSAAGTSWIAGLTARLLARRVRLPSRFLGLAEWRALAGVAALGSAGFTTLGLPAAALGEGLPVSAWPAWWLSGLGGAFLMMMLVTPLVLLVLLPLPWRHGRRWRVLGTAVVGLALTTVAVAWALQWDTERVQTRFRAHALDISQELQDGLARVQHHLQLLQAVSESPADQATRDRVWSLTRMQVPALVQLHWSSGAESAASGMPLPPVPAAIADSFNVMAPRAEMLATVPIAGPEGYTVLVSPVGQHGDQRLWGRLSVTEAMRSAHESWPDPGGLLEPGADGILAGVRFRLSDVTPTEPARVLHDTVRKPVSAPSSWLPTFRARPALPNGWGQAAELTERFDFLLGDRHWQLEVLSEPGFWPGNASMREALVAALGLLLTTLLTAAVAVNTGQREVLDAELDHKTRELDQSLMLLEDTVMGYQQQSEQLKLVLRATPAGFLAFGADDKVVFANEALANLLMCELEVLRALTRPAFADRVASQSGPESANVLRHLMADPAIASVGPVRVSMGLQDEQIRVLEISHSQVVGQAVQCVFLVVDVTQAVRLEQSKSQFIANAAHEIRTPLTSILGYSQLLARRVDMDVNARVQMHQMVIDKAQELNALLRNMLDLAELETMGRVPGAQQVHDLTALLQASTDRLKPPAGRDAVVFELPEPPVPVMCCTSQVGLMLRHLVANAWAFSEPGTPVQVSLRVEATPGGASEAVLEVADQGIGMSMAECARAFERFYRADASGAKPGFGLGLCIVREVVALHGGSVLLDTAPDSGTRVRVRLPVVGGASADL</sequence>
<keyword evidence="8" id="KW-1133">Transmembrane helix</keyword>
<keyword evidence="8" id="KW-0472">Membrane</keyword>
<evidence type="ECO:0000256" key="4">
    <source>
        <dbReference type="ARBA" id="ARBA00022679"/>
    </source>
</evidence>
<dbReference type="Gene3D" id="3.30.565.10">
    <property type="entry name" value="Histidine kinase-like ATPase, C-terminal domain"/>
    <property type="match status" value="1"/>
</dbReference>
<dbReference type="InterPro" id="IPR003594">
    <property type="entry name" value="HATPase_dom"/>
</dbReference>
<feature type="transmembrane region" description="Helical" evidence="8">
    <location>
        <begin position="216"/>
        <end position="241"/>
    </location>
</feature>
<keyword evidence="4" id="KW-0808">Transferase</keyword>
<comment type="caution">
    <text evidence="10">The sequence shown here is derived from an EMBL/GenBank/DDBJ whole genome shotgun (WGS) entry which is preliminary data.</text>
</comment>
<dbReference type="PANTHER" id="PTHR43711:SF1">
    <property type="entry name" value="HISTIDINE KINASE 1"/>
    <property type="match status" value="1"/>
</dbReference>
<accession>A0ABU9C686</accession>
<evidence type="ECO:0000256" key="8">
    <source>
        <dbReference type="SAM" id="Phobius"/>
    </source>
</evidence>
<gene>
    <name evidence="10" type="ORF">AACH00_07145</name>
</gene>
<dbReference type="PROSITE" id="PS50109">
    <property type="entry name" value="HIS_KIN"/>
    <property type="match status" value="1"/>
</dbReference>
<keyword evidence="6" id="KW-0902">Two-component regulatory system</keyword>
<evidence type="ECO:0000313" key="10">
    <source>
        <dbReference type="EMBL" id="MEK8046112.1"/>
    </source>
</evidence>
<dbReference type="InterPro" id="IPR005467">
    <property type="entry name" value="His_kinase_dom"/>
</dbReference>
<dbReference type="SUPFAM" id="SSF55874">
    <property type="entry name" value="ATPase domain of HSP90 chaperone/DNA topoisomerase II/histidine kinase"/>
    <property type="match status" value="1"/>
</dbReference>
<dbReference type="SUPFAM" id="SSF47384">
    <property type="entry name" value="Homodimeric domain of signal transducing histidine kinase"/>
    <property type="match status" value="1"/>
</dbReference>
<evidence type="ECO:0000256" key="7">
    <source>
        <dbReference type="SAM" id="MobiDB-lite"/>
    </source>
</evidence>
<dbReference type="InterPro" id="IPR036890">
    <property type="entry name" value="HATPase_C_sf"/>
</dbReference>
<reference evidence="10 11" key="1">
    <citation type="submission" date="2024-04" db="EMBL/GenBank/DDBJ databases">
        <title>Novel species of the genus Ideonella isolated from streams.</title>
        <authorList>
            <person name="Lu H."/>
        </authorList>
    </citation>
    <scope>NUCLEOTIDE SEQUENCE [LARGE SCALE GENOMIC DNA]</scope>
    <source>
        <strain evidence="10 11">LYT19W</strain>
    </source>
</reference>
<feature type="transmembrane region" description="Helical" evidence="8">
    <location>
        <begin position="253"/>
        <end position="272"/>
    </location>
</feature>
<dbReference type="Proteomes" id="UP001379945">
    <property type="component" value="Unassembled WGS sequence"/>
</dbReference>
<evidence type="ECO:0000259" key="9">
    <source>
        <dbReference type="PROSITE" id="PS50109"/>
    </source>
</evidence>
<dbReference type="CDD" id="cd00082">
    <property type="entry name" value="HisKA"/>
    <property type="match status" value="1"/>
</dbReference>
<dbReference type="SMART" id="SM00387">
    <property type="entry name" value="HATPase_c"/>
    <property type="match status" value="1"/>
</dbReference>
<keyword evidence="8" id="KW-0812">Transmembrane</keyword>
<dbReference type="EC" id="2.7.13.3" evidence="2"/>
<feature type="compositionally biased region" description="Basic residues" evidence="7">
    <location>
        <begin position="1"/>
        <end position="11"/>
    </location>
</feature>
<dbReference type="SMART" id="SM00388">
    <property type="entry name" value="HisKA"/>
    <property type="match status" value="1"/>
</dbReference>
<dbReference type="Gene3D" id="1.10.287.130">
    <property type="match status" value="1"/>
</dbReference>
<dbReference type="InterPro" id="IPR004358">
    <property type="entry name" value="Sig_transdc_His_kin-like_C"/>
</dbReference>
<dbReference type="RefSeq" id="WP_341398390.1">
    <property type="nucleotide sequence ID" value="NZ_JBBUTI010000004.1"/>
</dbReference>
<evidence type="ECO:0000313" key="11">
    <source>
        <dbReference type="Proteomes" id="UP001379945"/>
    </source>
</evidence>
<comment type="catalytic activity">
    <reaction evidence="1">
        <text>ATP + protein L-histidine = ADP + protein N-phospho-L-histidine.</text>
        <dbReference type="EC" id="2.7.13.3"/>
    </reaction>
</comment>
<keyword evidence="11" id="KW-1185">Reference proteome</keyword>
<organism evidence="10 11">
    <name type="scientific">Ideonella margarita</name>
    <dbReference type="NCBI Taxonomy" id="2984191"/>
    <lineage>
        <taxon>Bacteria</taxon>
        <taxon>Pseudomonadati</taxon>
        <taxon>Pseudomonadota</taxon>
        <taxon>Betaproteobacteria</taxon>
        <taxon>Burkholderiales</taxon>
        <taxon>Sphaerotilaceae</taxon>
        <taxon>Ideonella</taxon>
    </lineage>
</organism>
<dbReference type="GO" id="GO:0016301">
    <property type="term" value="F:kinase activity"/>
    <property type="evidence" value="ECO:0007669"/>
    <property type="project" value="UniProtKB-KW"/>
</dbReference>
<feature type="region of interest" description="Disordered" evidence="7">
    <location>
        <begin position="1"/>
        <end position="20"/>
    </location>
</feature>
<feature type="transmembrane region" description="Helical" evidence="8">
    <location>
        <begin position="81"/>
        <end position="100"/>
    </location>
</feature>
<dbReference type="Pfam" id="PF00512">
    <property type="entry name" value="HisKA"/>
    <property type="match status" value="1"/>
</dbReference>